<dbReference type="InterPro" id="IPR002885">
    <property type="entry name" value="PPR_rpt"/>
</dbReference>
<dbReference type="EMBL" id="CAJNNV010033317">
    <property type="protein sequence ID" value="CAE8643251.1"/>
    <property type="molecule type" value="Genomic_DNA"/>
</dbReference>
<dbReference type="PROSITE" id="PS51257">
    <property type="entry name" value="PROKAR_LIPOPROTEIN"/>
    <property type="match status" value="1"/>
</dbReference>
<feature type="repeat" description="PPR" evidence="2">
    <location>
        <begin position="47"/>
        <end position="81"/>
    </location>
</feature>
<gene>
    <name evidence="3" type="ORF">PGLA1383_LOCUS57614</name>
</gene>
<comment type="caution">
    <text evidence="3">The sequence shown here is derived from an EMBL/GenBank/DDBJ whole genome shotgun (WGS) entry which is preliminary data.</text>
</comment>
<organism evidence="3 4">
    <name type="scientific">Polarella glacialis</name>
    <name type="common">Dinoflagellate</name>
    <dbReference type="NCBI Taxonomy" id="89957"/>
    <lineage>
        <taxon>Eukaryota</taxon>
        <taxon>Sar</taxon>
        <taxon>Alveolata</taxon>
        <taxon>Dinophyceae</taxon>
        <taxon>Suessiales</taxon>
        <taxon>Suessiaceae</taxon>
        <taxon>Polarella</taxon>
    </lineage>
</organism>
<dbReference type="Proteomes" id="UP000654075">
    <property type="component" value="Unassembled WGS sequence"/>
</dbReference>
<evidence type="ECO:0000313" key="4">
    <source>
        <dbReference type="Proteomes" id="UP000654075"/>
    </source>
</evidence>
<reference evidence="3" key="1">
    <citation type="submission" date="2021-02" db="EMBL/GenBank/DDBJ databases">
        <authorList>
            <person name="Dougan E. K."/>
            <person name="Rhodes N."/>
            <person name="Thang M."/>
            <person name="Chan C."/>
        </authorList>
    </citation>
    <scope>NUCLEOTIDE SEQUENCE</scope>
</reference>
<proteinExistence type="predicted"/>
<dbReference type="InterPro" id="IPR011990">
    <property type="entry name" value="TPR-like_helical_dom_sf"/>
</dbReference>
<feature type="repeat" description="PPR" evidence="2">
    <location>
        <begin position="82"/>
        <end position="116"/>
    </location>
</feature>
<keyword evidence="4" id="KW-1185">Reference proteome</keyword>
<dbReference type="AlphaFoldDB" id="A0A813HYB9"/>
<dbReference type="PROSITE" id="PS51375">
    <property type="entry name" value="PPR"/>
    <property type="match status" value="4"/>
</dbReference>
<feature type="repeat" description="PPR" evidence="2">
    <location>
        <begin position="12"/>
        <end position="46"/>
    </location>
</feature>
<evidence type="ECO:0000256" key="2">
    <source>
        <dbReference type="PROSITE-ProRule" id="PRU00708"/>
    </source>
</evidence>
<dbReference type="NCBIfam" id="TIGR00756">
    <property type="entry name" value="PPR"/>
    <property type="match status" value="1"/>
</dbReference>
<feature type="repeat" description="PPR" evidence="2">
    <location>
        <begin position="117"/>
        <end position="151"/>
    </location>
</feature>
<sequence length="410" mass="45191">MADFRGSRLQLDVVGFSSVTSACEKGSQWERALRLLREMQAETVRPNVITYTAVINACGRGGQWRRAVEVAAEMRQSSLRPDTVCYQALASACERGSRWSHALLIVQEMRETRLRPSLAVYSVAVSACETGGLWQEALSLLSAMLRRRVLPNGMVFNSALSALERCSRWAWSLQLLQEAQQRRISLDSVGRLAALAACEQGMQSRSAGLVLRGLLSWPLPRWPEEPLRRDGRTRQRLVGERVSQASEISLRGFLQAGTAASLRRFVVRPVLQELRELRSLEGALSGQQKAKGRTLSDVLDLGLCFSKELLCELGSSAAVLRKTKQRGSSPAALASLRLSDRPSTRPLAKVLGVALEVRLRGSFAAEKGADTSNLLRGSRSSTLQHCSTPTPTLSGKNTRWAVVFRLPLRR</sequence>
<keyword evidence="1" id="KW-0677">Repeat</keyword>
<dbReference type="Pfam" id="PF13812">
    <property type="entry name" value="PPR_3"/>
    <property type="match status" value="1"/>
</dbReference>
<dbReference type="PANTHER" id="PTHR47447">
    <property type="entry name" value="OS03G0856100 PROTEIN"/>
    <property type="match status" value="1"/>
</dbReference>
<dbReference type="Gene3D" id="1.25.40.10">
    <property type="entry name" value="Tetratricopeptide repeat domain"/>
    <property type="match status" value="2"/>
</dbReference>
<evidence type="ECO:0008006" key="5">
    <source>
        <dbReference type="Google" id="ProtNLM"/>
    </source>
</evidence>
<protein>
    <recommendedName>
        <fullName evidence="5">Pentatricopeptide repeat-containing protein, chloroplastic</fullName>
    </recommendedName>
</protein>
<evidence type="ECO:0000256" key="1">
    <source>
        <dbReference type="ARBA" id="ARBA00022737"/>
    </source>
</evidence>
<dbReference type="Pfam" id="PF01535">
    <property type="entry name" value="PPR"/>
    <property type="match status" value="1"/>
</dbReference>
<name>A0A813HYB9_POLGL</name>
<dbReference type="PANTHER" id="PTHR47447:SF17">
    <property type="entry name" value="OS12G0638900 PROTEIN"/>
    <property type="match status" value="1"/>
</dbReference>
<accession>A0A813HYB9</accession>
<dbReference type="OrthoDB" id="185373at2759"/>
<evidence type="ECO:0000313" key="3">
    <source>
        <dbReference type="EMBL" id="CAE8643251.1"/>
    </source>
</evidence>